<protein>
    <recommendedName>
        <fullName evidence="2">histidine kinase</fullName>
        <ecNumber evidence="2">2.7.13.3</ecNumber>
    </recommendedName>
</protein>
<dbReference type="GO" id="GO:0004673">
    <property type="term" value="F:protein histidine kinase activity"/>
    <property type="evidence" value="ECO:0007669"/>
    <property type="project" value="UniProtKB-EC"/>
</dbReference>
<accession>A0A0N1EYB4</accession>
<organism evidence="9 10">
    <name type="scientific">Bosea vaviloviae</name>
    <dbReference type="NCBI Taxonomy" id="1526658"/>
    <lineage>
        <taxon>Bacteria</taxon>
        <taxon>Pseudomonadati</taxon>
        <taxon>Pseudomonadota</taxon>
        <taxon>Alphaproteobacteria</taxon>
        <taxon>Hyphomicrobiales</taxon>
        <taxon>Boseaceae</taxon>
        <taxon>Bosea</taxon>
    </lineage>
</organism>
<name>A0A0N1EYB4_9HYPH</name>
<comment type="caution">
    <text evidence="9">The sequence shown here is derived from an EMBL/GenBank/DDBJ whole genome shotgun (WGS) entry which is preliminary data.</text>
</comment>
<dbReference type="InterPro" id="IPR036890">
    <property type="entry name" value="HATPase_C_sf"/>
</dbReference>
<dbReference type="PANTHER" id="PTHR41523:SF7">
    <property type="entry name" value="HISTIDINE KINASE"/>
    <property type="match status" value="1"/>
</dbReference>
<evidence type="ECO:0000256" key="3">
    <source>
        <dbReference type="ARBA" id="ARBA00022553"/>
    </source>
</evidence>
<dbReference type="Gene3D" id="3.30.565.10">
    <property type="entry name" value="Histidine kinase-like ATPase, C-terminal domain"/>
    <property type="match status" value="1"/>
</dbReference>
<dbReference type="Pfam" id="PF07536">
    <property type="entry name" value="HWE_HK"/>
    <property type="match status" value="1"/>
</dbReference>
<evidence type="ECO:0000256" key="7">
    <source>
        <dbReference type="ARBA" id="ARBA00022840"/>
    </source>
</evidence>
<dbReference type="OrthoDB" id="9813940at2"/>
<evidence type="ECO:0000259" key="8">
    <source>
        <dbReference type="SMART" id="SM00911"/>
    </source>
</evidence>
<dbReference type="GO" id="GO:0005524">
    <property type="term" value="F:ATP binding"/>
    <property type="evidence" value="ECO:0007669"/>
    <property type="project" value="UniProtKB-KW"/>
</dbReference>
<evidence type="ECO:0000256" key="4">
    <source>
        <dbReference type="ARBA" id="ARBA00022679"/>
    </source>
</evidence>
<evidence type="ECO:0000256" key="2">
    <source>
        <dbReference type="ARBA" id="ARBA00012438"/>
    </source>
</evidence>
<dbReference type="AlphaFoldDB" id="A0A0N1EYB4"/>
<dbReference type="SUPFAM" id="SSF55785">
    <property type="entry name" value="PYP-like sensor domain (PAS domain)"/>
    <property type="match status" value="1"/>
</dbReference>
<dbReference type="Gene3D" id="3.30.450.20">
    <property type="entry name" value="PAS domain"/>
    <property type="match status" value="1"/>
</dbReference>
<keyword evidence="10" id="KW-1185">Reference proteome</keyword>
<dbReference type="InterPro" id="IPR011102">
    <property type="entry name" value="Sig_transdc_His_kinase_HWE"/>
</dbReference>
<sequence>MGPAIQHFDWASTSVGALSTWSQSLLSYTRMMLTSKQPICFFWGPELLMFFNEAYRPMLGNRAATALGQPFATVWPDVWADVLPLTRSALSGTGVRLEEMPLTMTRRGFEEETFWTFAYTPLWDDDGSIAGLINTPVDATSAVKDREALAKAVADAETMLEEQRHSNRQRMILQRELAHRMKNTLAIVQAIVSQTMKHSQDMETATKRISGRLTALSSAQDLLTETSWSAADIVHVVDSALRPHVDASERVSVTGPHAEISAQQALGISLALHELATNAIKYGALSVPDGRIAIEWLVGSDRTLRFEWRESGGPAVAAGDRKGFGSRLTERIVPAYFSGKAGVHFDPAGVRYLLEGVLQTDDEARGAGL</sequence>
<comment type="catalytic activity">
    <reaction evidence="1">
        <text>ATP + protein L-histidine = ADP + protein N-phospho-L-histidine.</text>
        <dbReference type="EC" id="2.7.13.3"/>
    </reaction>
</comment>
<dbReference type="EC" id="2.7.13.3" evidence="2"/>
<evidence type="ECO:0000256" key="6">
    <source>
        <dbReference type="ARBA" id="ARBA00022777"/>
    </source>
</evidence>
<evidence type="ECO:0000313" key="9">
    <source>
        <dbReference type="EMBL" id="KPH73685.1"/>
    </source>
</evidence>
<keyword evidence="4" id="KW-0808">Transferase</keyword>
<dbReference type="SMART" id="SM00911">
    <property type="entry name" value="HWE_HK"/>
    <property type="match status" value="1"/>
</dbReference>
<dbReference type="PATRIC" id="fig|1526658.3.peg.4847"/>
<dbReference type="EMBL" id="LGSZ01000095">
    <property type="protein sequence ID" value="KPH73685.1"/>
    <property type="molecule type" value="Genomic_DNA"/>
</dbReference>
<keyword evidence="3" id="KW-0597">Phosphoprotein</keyword>
<keyword evidence="5" id="KW-0547">Nucleotide-binding</keyword>
<proteinExistence type="predicted"/>
<keyword evidence="7" id="KW-0067">ATP-binding</keyword>
<gene>
    <name evidence="9" type="ORF">AE618_26515</name>
</gene>
<evidence type="ECO:0000256" key="1">
    <source>
        <dbReference type="ARBA" id="ARBA00000085"/>
    </source>
</evidence>
<keyword evidence="6 9" id="KW-0418">Kinase</keyword>
<dbReference type="PANTHER" id="PTHR41523">
    <property type="entry name" value="TWO-COMPONENT SYSTEM SENSOR PROTEIN"/>
    <property type="match status" value="1"/>
</dbReference>
<dbReference type="Proteomes" id="UP000037822">
    <property type="component" value="Unassembled WGS sequence"/>
</dbReference>
<evidence type="ECO:0000313" key="10">
    <source>
        <dbReference type="Proteomes" id="UP000037822"/>
    </source>
</evidence>
<reference evidence="9 10" key="1">
    <citation type="submission" date="2015-07" db="EMBL/GenBank/DDBJ databases">
        <title>Whole genome sequencing of Bosea vaviloviae isolated from cave pool.</title>
        <authorList>
            <person name="Tan N.E.H."/>
            <person name="Lee Y.P."/>
            <person name="Gan H.M."/>
            <person name="Barton H."/>
            <person name="Savka M.A."/>
        </authorList>
    </citation>
    <scope>NUCLEOTIDE SEQUENCE [LARGE SCALE GENOMIC DNA]</scope>
    <source>
        <strain evidence="9 10">SD260</strain>
    </source>
</reference>
<feature type="domain" description="Signal transduction histidine kinase HWE region" evidence="8">
    <location>
        <begin position="176"/>
        <end position="257"/>
    </location>
</feature>
<dbReference type="InterPro" id="IPR035965">
    <property type="entry name" value="PAS-like_dom_sf"/>
</dbReference>
<evidence type="ECO:0000256" key="5">
    <source>
        <dbReference type="ARBA" id="ARBA00022741"/>
    </source>
</evidence>